<accession>A0A7E4VFK0</accession>
<name>A0A7E4VFK0_PANRE</name>
<sequence length="529" mass="59612">MTCFIPRNQVRSFQLRPDVSTTRGLKWWLDCYPNSRNSSAGPCVANLFVISLRVSHMPVKCKVRYTLANISETTEIICSKLIEPTIFSISRDVLLIQNTSDDGLTFTCDVTFTHVPKTIGIPVQVSSSQSRSFTGTITIVVRLQDHKDLYETPEYPIDGKMVWSVLGCMHKGKKGYQIRIRMRTSAAFCHVMLTCEHAASDTFHVRRDGIKAANPKTDYCKAVFYPTNEVKDNVMAIKCTAYFTFRYPIQPCITRKEQSIATVSDPLLPQSPPMALNPGQGIMGTAPLIRRPTKSSFPWQYFANGYHKSPNPQPFPNWYPKPLNQRKFTVSTYLPIKTLRSSNDYKIKSDIQNGPGDLRWWIQCEPDTSHATLGSSPLVSWHVSKKPIEANVKYTELFSNKQHEMKVVVGTDDPVPKLLFKTNNDVALSQQSDDEYVCIKCCFTFPKNSSDDICEPPSEDVPVSDNESDDASNLSSSEDDSDGSSDEDGMTDQQRLAYRLQRQDEETLAVQKFLANNKNIPMIADGSIF</sequence>
<evidence type="ECO:0000313" key="2">
    <source>
        <dbReference type="Proteomes" id="UP000492821"/>
    </source>
</evidence>
<dbReference type="Proteomes" id="UP000492821">
    <property type="component" value="Unassembled WGS sequence"/>
</dbReference>
<organism evidence="2 3">
    <name type="scientific">Panagrellus redivivus</name>
    <name type="common">Microworm</name>
    <dbReference type="NCBI Taxonomy" id="6233"/>
    <lineage>
        <taxon>Eukaryota</taxon>
        <taxon>Metazoa</taxon>
        <taxon>Ecdysozoa</taxon>
        <taxon>Nematoda</taxon>
        <taxon>Chromadorea</taxon>
        <taxon>Rhabditida</taxon>
        <taxon>Tylenchina</taxon>
        <taxon>Panagrolaimomorpha</taxon>
        <taxon>Panagrolaimoidea</taxon>
        <taxon>Panagrolaimidae</taxon>
        <taxon>Panagrellus</taxon>
    </lineage>
</organism>
<proteinExistence type="predicted"/>
<keyword evidence="2" id="KW-1185">Reference proteome</keyword>
<feature type="region of interest" description="Disordered" evidence="1">
    <location>
        <begin position="453"/>
        <end position="496"/>
    </location>
</feature>
<evidence type="ECO:0000313" key="3">
    <source>
        <dbReference type="WBParaSite" id="Pan_g20261.t1"/>
    </source>
</evidence>
<dbReference type="AlphaFoldDB" id="A0A7E4VFK0"/>
<dbReference type="SUPFAM" id="SSF49599">
    <property type="entry name" value="TRAF domain-like"/>
    <property type="match status" value="1"/>
</dbReference>
<dbReference type="WBParaSite" id="Pan_g20261.t1">
    <property type="protein sequence ID" value="Pan_g20261.t1"/>
    <property type="gene ID" value="Pan_g20261"/>
</dbReference>
<reference evidence="3" key="2">
    <citation type="submission" date="2020-10" db="UniProtKB">
        <authorList>
            <consortium name="WormBaseParasite"/>
        </authorList>
    </citation>
    <scope>IDENTIFICATION</scope>
</reference>
<protein>
    <submittedName>
        <fullName evidence="3">ZP domain-containing protein</fullName>
    </submittedName>
</protein>
<reference evidence="2" key="1">
    <citation type="journal article" date="2013" name="Genetics">
        <title>The draft genome and transcriptome of Panagrellus redivivus are shaped by the harsh demands of a free-living lifestyle.</title>
        <authorList>
            <person name="Srinivasan J."/>
            <person name="Dillman A.R."/>
            <person name="Macchietto M.G."/>
            <person name="Heikkinen L."/>
            <person name="Lakso M."/>
            <person name="Fracchia K.M."/>
            <person name="Antoshechkin I."/>
            <person name="Mortazavi A."/>
            <person name="Wong G."/>
            <person name="Sternberg P.W."/>
        </authorList>
    </citation>
    <scope>NUCLEOTIDE SEQUENCE [LARGE SCALE GENOMIC DNA]</scope>
    <source>
        <strain evidence="2">MT8872</strain>
    </source>
</reference>
<feature type="compositionally biased region" description="Acidic residues" evidence="1">
    <location>
        <begin position="477"/>
        <end position="490"/>
    </location>
</feature>
<evidence type="ECO:0000256" key="1">
    <source>
        <dbReference type="SAM" id="MobiDB-lite"/>
    </source>
</evidence>